<sequence>MPAKTTMADILKMSMMEAQIDPGVDRLLADSVNSKPSPPGNGPGERGPSPASVLRVATVGTGAAVAASVLQQPKRLDSAPSSLGVGTPMQERRTALPAASAASQFIRIQNIAPKKAEEIPAEILIQTIPQYSVACHATSNVVVEPSGLLELNNFTSQRLDDEDTAMEQDVDSSNEDGTETSPTQSSEQS</sequence>
<keyword evidence="3" id="KW-1185">Reference proteome</keyword>
<proteinExistence type="predicted"/>
<reference evidence="2" key="1">
    <citation type="journal article" date="2023" name="DNA Res.">
        <title>Chromosome-level genome assembly of Phrynocephalus forsythii using third-generation DNA sequencing and Hi-C analysis.</title>
        <authorList>
            <person name="Qi Y."/>
            <person name="Zhao W."/>
            <person name="Zhao Y."/>
            <person name="Niu C."/>
            <person name="Cao S."/>
            <person name="Zhang Y."/>
        </authorList>
    </citation>
    <scope>NUCLEOTIDE SEQUENCE</scope>
    <source>
        <tissue evidence="2">Muscle</tissue>
    </source>
</reference>
<dbReference type="AlphaFoldDB" id="A0A9Q1AY96"/>
<dbReference type="Proteomes" id="UP001142489">
    <property type="component" value="Unassembled WGS sequence"/>
</dbReference>
<comment type="caution">
    <text evidence="2">The sequence shown here is derived from an EMBL/GenBank/DDBJ whole genome shotgun (WGS) entry which is preliminary data.</text>
</comment>
<accession>A0A9Q1AY96</accession>
<protein>
    <submittedName>
        <fullName evidence="2">Uncharacterized protein</fullName>
    </submittedName>
</protein>
<feature type="region of interest" description="Disordered" evidence="1">
    <location>
        <begin position="158"/>
        <end position="189"/>
    </location>
</feature>
<dbReference type="GO" id="GO:0006355">
    <property type="term" value="P:regulation of DNA-templated transcription"/>
    <property type="evidence" value="ECO:0007669"/>
    <property type="project" value="InterPro"/>
</dbReference>
<dbReference type="PANTHER" id="PTHR16500:SF3">
    <property type="entry name" value="BRCA2-INTERACTING TRANSCRIPTIONAL REPRESSOR EMSY"/>
    <property type="match status" value="1"/>
</dbReference>
<evidence type="ECO:0000313" key="3">
    <source>
        <dbReference type="Proteomes" id="UP001142489"/>
    </source>
</evidence>
<evidence type="ECO:0000256" key="1">
    <source>
        <dbReference type="SAM" id="MobiDB-lite"/>
    </source>
</evidence>
<dbReference type="OrthoDB" id="10035579at2759"/>
<evidence type="ECO:0000313" key="2">
    <source>
        <dbReference type="EMBL" id="KAJ7319883.1"/>
    </source>
</evidence>
<dbReference type="PANTHER" id="PTHR16500">
    <property type="entry name" value="BRCA2-INTERACTING TRANSCRIPTIONAL REPRESSOR EMSY"/>
    <property type="match status" value="1"/>
</dbReference>
<name>A0A9Q1AY96_9SAUR</name>
<feature type="region of interest" description="Disordered" evidence="1">
    <location>
        <begin position="23"/>
        <end position="51"/>
    </location>
</feature>
<feature type="compositionally biased region" description="Acidic residues" evidence="1">
    <location>
        <begin position="160"/>
        <end position="178"/>
    </location>
</feature>
<gene>
    <name evidence="2" type="ORF">JRQ81_019394</name>
</gene>
<dbReference type="GO" id="GO:0005654">
    <property type="term" value="C:nucleoplasm"/>
    <property type="evidence" value="ECO:0007669"/>
    <property type="project" value="TreeGrafter"/>
</dbReference>
<organism evidence="2 3">
    <name type="scientific">Phrynocephalus forsythii</name>
    <dbReference type="NCBI Taxonomy" id="171643"/>
    <lineage>
        <taxon>Eukaryota</taxon>
        <taxon>Metazoa</taxon>
        <taxon>Chordata</taxon>
        <taxon>Craniata</taxon>
        <taxon>Vertebrata</taxon>
        <taxon>Euteleostomi</taxon>
        <taxon>Lepidosauria</taxon>
        <taxon>Squamata</taxon>
        <taxon>Bifurcata</taxon>
        <taxon>Unidentata</taxon>
        <taxon>Episquamata</taxon>
        <taxon>Toxicofera</taxon>
        <taxon>Iguania</taxon>
        <taxon>Acrodonta</taxon>
        <taxon>Agamidae</taxon>
        <taxon>Agaminae</taxon>
        <taxon>Phrynocephalus</taxon>
    </lineage>
</organism>
<dbReference type="InterPro" id="IPR033482">
    <property type="entry name" value="EMSY"/>
</dbReference>
<dbReference type="EMBL" id="JAPFRF010000010">
    <property type="protein sequence ID" value="KAJ7319883.1"/>
    <property type="molecule type" value="Genomic_DNA"/>
</dbReference>
<feature type="compositionally biased region" description="Low complexity" evidence="1">
    <location>
        <begin position="179"/>
        <end position="189"/>
    </location>
</feature>